<evidence type="ECO:0000313" key="3">
    <source>
        <dbReference type="Proteomes" id="UP001169217"/>
    </source>
</evidence>
<dbReference type="EMBL" id="JARUPT010000376">
    <property type="protein sequence ID" value="KAK0372358.1"/>
    <property type="molecule type" value="Genomic_DNA"/>
</dbReference>
<feature type="chain" id="PRO_5045357072" evidence="1">
    <location>
        <begin position="18"/>
        <end position="267"/>
    </location>
</feature>
<organism evidence="2 3">
    <name type="scientific">Colletotrichum limetticola</name>
    <dbReference type="NCBI Taxonomy" id="1209924"/>
    <lineage>
        <taxon>Eukaryota</taxon>
        <taxon>Fungi</taxon>
        <taxon>Dikarya</taxon>
        <taxon>Ascomycota</taxon>
        <taxon>Pezizomycotina</taxon>
        <taxon>Sordariomycetes</taxon>
        <taxon>Hypocreomycetidae</taxon>
        <taxon>Glomerellales</taxon>
        <taxon>Glomerellaceae</taxon>
        <taxon>Colletotrichum</taxon>
        <taxon>Colletotrichum acutatum species complex</taxon>
    </lineage>
</organism>
<reference evidence="2" key="1">
    <citation type="submission" date="2023-04" db="EMBL/GenBank/DDBJ databases">
        <title>Colletotrichum limetticola genome sequence.</title>
        <authorList>
            <person name="Baroncelli R."/>
        </authorList>
    </citation>
    <scope>NUCLEOTIDE SEQUENCE</scope>
    <source>
        <strain evidence="2">KLA-Anderson</strain>
    </source>
</reference>
<feature type="signal peptide" evidence="1">
    <location>
        <begin position="1"/>
        <end position="17"/>
    </location>
</feature>
<name>A0ABQ9PK60_9PEZI</name>
<sequence length="267" mass="30735">MKIIYLLVLLFAALGDSVKIDSARIHIVEKFYFYFNYKIEGIVGGERTFAPNCEDCDFKKFVDHIITKTGKNDLKFDEPSTDIKEMRKLVTQLVEPPHQQNARKQVNIRDLMPSVSEKSAEPYKELYEKTQAWVNSVKKKIDVLDADRKKEPNGLMDAAKIAVEDMAAMRTAGYKSAKYEASYDRFQGKKNEAGEKYRVDLYLKKIKPENNGGVSNYKEFDREKLRQEGTGAALEMIEWMDDWDVNDVDTAQHLVSKSLVDDLKSCY</sequence>
<protein>
    <submittedName>
        <fullName evidence="2">Uncharacterized protein</fullName>
    </submittedName>
</protein>
<keyword evidence="1" id="KW-0732">Signal</keyword>
<gene>
    <name evidence="2" type="ORF">CLIM01_10288</name>
</gene>
<keyword evidence="3" id="KW-1185">Reference proteome</keyword>
<dbReference type="Proteomes" id="UP001169217">
    <property type="component" value="Unassembled WGS sequence"/>
</dbReference>
<proteinExistence type="predicted"/>
<accession>A0ABQ9PK60</accession>
<evidence type="ECO:0000256" key="1">
    <source>
        <dbReference type="SAM" id="SignalP"/>
    </source>
</evidence>
<evidence type="ECO:0000313" key="2">
    <source>
        <dbReference type="EMBL" id="KAK0372358.1"/>
    </source>
</evidence>
<comment type="caution">
    <text evidence="2">The sequence shown here is derived from an EMBL/GenBank/DDBJ whole genome shotgun (WGS) entry which is preliminary data.</text>
</comment>